<evidence type="ECO:0000256" key="1">
    <source>
        <dbReference type="SAM" id="Phobius"/>
    </source>
</evidence>
<dbReference type="InterPro" id="IPR010315">
    <property type="entry name" value="DUF915_hydro-like"/>
</dbReference>
<evidence type="ECO:0000313" key="2">
    <source>
        <dbReference type="EMBL" id="SUP59079.1"/>
    </source>
</evidence>
<organism evidence="2 3">
    <name type="scientific">Weissella viridescens</name>
    <name type="common">Lactobacillus viridescens</name>
    <dbReference type="NCBI Taxonomy" id="1629"/>
    <lineage>
        <taxon>Bacteria</taxon>
        <taxon>Bacillati</taxon>
        <taxon>Bacillota</taxon>
        <taxon>Bacilli</taxon>
        <taxon>Lactobacillales</taxon>
        <taxon>Lactobacillaceae</taxon>
        <taxon>Weissella</taxon>
    </lineage>
</organism>
<keyword evidence="1" id="KW-0472">Membrane</keyword>
<dbReference type="GO" id="GO:0016787">
    <property type="term" value="F:hydrolase activity"/>
    <property type="evidence" value="ECO:0007669"/>
    <property type="project" value="UniProtKB-KW"/>
</dbReference>
<proteinExistence type="predicted"/>
<keyword evidence="2" id="KW-0378">Hydrolase</keyword>
<gene>
    <name evidence="2" type="ORF">NCTC13645_01331</name>
</gene>
<keyword evidence="1" id="KW-1133">Transmembrane helix</keyword>
<dbReference type="Pfam" id="PF06028">
    <property type="entry name" value="DUF915"/>
    <property type="match status" value="1"/>
</dbReference>
<protein>
    <submittedName>
        <fullName evidence="2">Uncharacterized protein with an alpha/beta hydrolase fold</fullName>
    </submittedName>
</protein>
<name>A0A380P1K3_WEIVI</name>
<dbReference type="STRING" id="1629.IV50_GL000208"/>
<reference evidence="2 3" key="1">
    <citation type="submission" date="2018-06" db="EMBL/GenBank/DDBJ databases">
        <authorList>
            <consortium name="Pathogen Informatics"/>
            <person name="Doyle S."/>
        </authorList>
    </citation>
    <scope>NUCLEOTIDE SEQUENCE [LARGE SCALE GENOMIC DNA]</scope>
    <source>
        <strain evidence="2 3">NCTC13645</strain>
    </source>
</reference>
<dbReference type="SUPFAM" id="SSF53474">
    <property type="entry name" value="alpha/beta-Hydrolases"/>
    <property type="match status" value="1"/>
</dbReference>
<keyword evidence="1" id="KW-0812">Transmembrane</keyword>
<dbReference type="Gene3D" id="3.40.50.1820">
    <property type="entry name" value="alpha/beta hydrolase"/>
    <property type="match status" value="1"/>
</dbReference>
<evidence type="ECO:0000313" key="3">
    <source>
        <dbReference type="Proteomes" id="UP000254621"/>
    </source>
</evidence>
<dbReference type="EMBL" id="UHIV01000004">
    <property type="protein sequence ID" value="SUP59079.1"/>
    <property type="molecule type" value="Genomic_DNA"/>
</dbReference>
<dbReference type="InterPro" id="IPR029058">
    <property type="entry name" value="AB_hydrolase_fold"/>
</dbReference>
<feature type="transmembrane region" description="Helical" evidence="1">
    <location>
        <begin position="309"/>
        <end position="333"/>
    </location>
</feature>
<dbReference type="Proteomes" id="UP000254621">
    <property type="component" value="Unassembled WGS sequence"/>
</dbReference>
<dbReference type="AlphaFoldDB" id="A0A380P1K3"/>
<accession>A0A380P1K3</accession>
<sequence>MLKRHKQAITGLLIGIGLLLLLAVPAYSWTKMNIHELDRFYNSKLSPVILIPGSSATNNRFDGMVEDINQTAPVRHSLIKVKVWNDGRITVVGKKLKNDNEPFIVVGFENNHDGYKNIKAEAEMFNAAFAMLQNKYEFNNYKGIGHSNGGLVYTDFLERYAQNYPEVKIKKLLTMGTPFNFEETSIHNRTQMLSDFIKHKKRLPEDLTVYALAGTKTYTSDGIVPEESVRAGKYIYQNQVKNYTEITVTGSDAEHSDLPENDEVISTITQRILTKPQPQNGATQEDGSVVTKKISIRRNRYATKKHAKWLVAIVSIAGICGISIAGICGIAYLGTTLVEHPDSAQSDSRDALTHEHEVVPEASQAVQFDNAIKQISLVERYLLLKTVNPS</sequence>